<dbReference type="AlphaFoldDB" id="A5DR15"/>
<feature type="region of interest" description="Disordered" evidence="3">
    <location>
        <begin position="537"/>
        <end position="560"/>
    </location>
</feature>
<dbReference type="GO" id="GO:0032040">
    <property type="term" value="C:small-subunit processome"/>
    <property type="evidence" value="ECO:0007669"/>
    <property type="project" value="EnsemblFungi"/>
</dbReference>
<dbReference type="eggNOG" id="KOG2773">
    <property type="taxonomic scope" value="Eukaryota"/>
</dbReference>
<dbReference type="InParanoid" id="A5DR15"/>
<dbReference type="FunCoup" id="A5DR15">
    <property type="interactions" value="936"/>
</dbReference>
<dbReference type="InterPro" id="IPR025160">
    <property type="entry name" value="AATF"/>
</dbReference>
<evidence type="ECO:0000256" key="3">
    <source>
        <dbReference type="SAM" id="MobiDB-lite"/>
    </source>
</evidence>
<dbReference type="STRING" id="294746.A5DR15"/>
<dbReference type="GO" id="GO:0000462">
    <property type="term" value="P:maturation of SSU-rRNA from tricistronic rRNA transcript (SSU-rRNA, 5.8S rRNA, LSU-rRNA)"/>
    <property type="evidence" value="ECO:0007669"/>
    <property type="project" value="EnsemblFungi"/>
</dbReference>
<dbReference type="PANTHER" id="PTHR15565">
    <property type="entry name" value="AATF PROTEIN APOPTOSIS ANTAGONIZING TRANSCRIPTION FACTOR"/>
    <property type="match status" value="1"/>
</dbReference>
<name>A5DR15_PICGU</name>
<comment type="similarity">
    <text evidence="1">Belongs to the AATF family.</text>
</comment>
<dbReference type="HOGENOM" id="CLU_018299_2_2_1"/>
<dbReference type="KEGG" id="pgu:PGUG_05716"/>
<feature type="region of interest" description="Disordered" evidence="3">
    <location>
        <begin position="98"/>
        <end position="224"/>
    </location>
</feature>
<feature type="domain" description="Apoptosis-antagonizing transcription factor C-terminal" evidence="4">
    <location>
        <begin position="452"/>
        <end position="531"/>
    </location>
</feature>
<feature type="domain" description="AATF leucine zipper-containing" evidence="5">
    <location>
        <begin position="250"/>
        <end position="367"/>
    </location>
</feature>
<accession>A5DR15</accession>
<feature type="compositionally biased region" description="Acidic residues" evidence="3">
    <location>
        <begin position="151"/>
        <end position="214"/>
    </location>
</feature>
<proteinExistence type="inferred from homology"/>
<dbReference type="OrthoDB" id="5783963at2759"/>
<dbReference type="RefSeq" id="XP_001481953.2">
    <property type="nucleotide sequence ID" value="XM_001481903.1"/>
</dbReference>
<evidence type="ECO:0000313" key="7">
    <source>
        <dbReference type="Proteomes" id="UP000001997"/>
    </source>
</evidence>
<dbReference type="InterPro" id="IPR039223">
    <property type="entry name" value="AATF/Bfr2"/>
</dbReference>
<evidence type="ECO:0000259" key="5">
    <source>
        <dbReference type="Pfam" id="PF13339"/>
    </source>
</evidence>
<feature type="compositionally biased region" description="Acidic residues" evidence="3">
    <location>
        <begin position="419"/>
        <end position="431"/>
    </location>
</feature>
<evidence type="ECO:0000259" key="4">
    <source>
        <dbReference type="Pfam" id="PF08164"/>
    </source>
</evidence>
<feature type="compositionally biased region" description="Acidic residues" evidence="3">
    <location>
        <begin position="538"/>
        <end position="547"/>
    </location>
</feature>
<evidence type="ECO:0000313" key="6">
    <source>
        <dbReference type="EMBL" id="EDK41618.2"/>
    </source>
</evidence>
<feature type="region of interest" description="Disordered" evidence="3">
    <location>
        <begin position="414"/>
        <end position="438"/>
    </location>
</feature>
<dbReference type="EMBL" id="CH408162">
    <property type="protein sequence ID" value="EDK41618.2"/>
    <property type="molecule type" value="Genomic_DNA"/>
</dbReference>
<keyword evidence="7" id="KW-1185">Reference proteome</keyword>
<sequence>MFVFVRLYAGTNNFSWLTQTAKFALYLLDFNIFVIATYSSSQLSYFFTPSCLSHFRIYFAPRKFTNLISSHLIDMARTLGEKLGDLDAPEDFDIENNEFHEFGSDSGSGSESEDVQEAREHYVPTARSKLRNAAPMNGKYKGSVVSREQLENSDSEEESEEDSEEENEEENEDDSEEIENEIDGIEEENGSESENGSENESEASESEEDSEDTGSETNQNSGRDSANIAALLATERKHVIQRLSQSTTSDALKGYSIDKQQRLFDSIIEVRMKIQKSLTNSNTLPSKNLPEFEYSSSKYKMAENACYSLLDSILTLRTKLVKQDQISTEKVKNPKKRKLDEYVKASTKQDAILAKYREVVLNKWSNKIQNSSGSRALNDSKFKAINQSAEQQVANHLLDKERLIKRTKINRSQITPLGYEEEPESETNDDSEVPKTRSRGEMNQIFDDGDFYRILLNDLVDKKIQTSNPTSGLNVALASRSAKLKNQVDTRASKGRKLRYHVQDPIANFDAPRGGWAWNDDQIDEFFASLLGQKVNMNEEEEDDEAAPETAPEDSISIFS</sequence>
<dbReference type="OMA" id="INFMAPN"/>
<dbReference type="Pfam" id="PF08164">
    <property type="entry name" value="TRAUB"/>
    <property type="match status" value="1"/>
</dbReference>
<protein>
    <recommendedName>
        <fullName evidence="2">Protein BFR2</fullName>
    </recommendedName>
</protein>
<dbReference type="Pfam" id="PF13339">
    <property type="entry name" value="AATF-Che1"/>
    <property type="match status" value="1"/>
</dbReference>
<evidence type="ECO:0000256" key="2">
    <source>
        <dbReference type="ARBA" id="ARBA00013850"/>
    </source>
</evidence>
<reference evidence="6 7" key="1">
    <citation type="journal article" date="2009" name="Nature">
        <title>Evolution of pathogenicity and sexual reproduction in eight Candida genomes.</title>
        <authorList>
            <person name="Butler G."/>
            <person name="Rasmussen M.D."/>
            <person name="Lin M.F."/>
            <person name="Santos M.A."/>
            <person name="Sakthikumar S."/>
            <person name="Munro C.A."/>
            <person name="Rheinbay E."/>
            <person name="Grabherr M."/>
            <person name="Forche A."/>
            <person name="Reedy J.L."/>
            <person name="Agrafioti I."/>
            <person name="Arnaud M.B."/>
            <person name="Bates S."/>
            <person name="Brown A.J."/>
            <person name="Brunke S."/>
            <person name="Costanzo M.C."/>
            <person name="Fitzpatrick D.A."/>
            <person name="de Groot P.W."/>
            <person name="Harris D."/>
            <person name="Hoyer L.L."/>
            <person name="Hube B."/>
            <person name="Klis F.M."/>
            <person name="Kodira C."/>
            <person name="Lennard N."/>
            <person name="Logue M.E."/>
            <person name="Martin R."/>
            <person name="Neiman A.M."/>
            <person name="Nikolaou E."/>
            <person name="Quail M.A."/>
            <person name="Quinn J."/>
            <person name="Santos M.C."/>
            <person name="Schmitzberger F.F."/>
            <person name="Sherlock G."/>
            <person name="Shah P."/>
            <person name="Silverstein K.A."/>
            <person name="Skrzypek M.S."/>
            <person name="Soll D."/>
            <person name="Staggs R."/>
            <person name="Stansfield I."/>
            <person name="Stumpf M.P."/>
            <person name="Sudbery P.E."/>
            <person name="Srikantha T."/>
            <person name="Zeng Q."/>
            <person name="Berman J."/>
            <person name="Berriman M."/>
            <person name="Heitman J."/>
            <person name="Gow N.A."/>
            <person name="Lorenz M.C."/>
            <person name="Birren B.W."/>
            <person name="Kellis M."/>
            <person name="Cuomo C.A."/>
        </authorList>
    </citation>
    <scope>NUCLEOTIDE SEQUENCE [LARGE SCALE GENOMIC DNA]</scope>
    <source>
        <strain evidence="7">ATCC 6260 / CBS 566 / DSM 6381 / JCM 1539 / NBRC 10279 / NRRL Y-324</strain>
    </source>
</reference>
<dbReference type="Proteomes" id="UP000001997">
    <property type="component" value="Unassembled WGS sequence"/>
</dbReference>
<dbReference type="GeneID" id="5123753"/>
<organism evidence="6 7">
    <name type="scientific">Meyerozyma guilliermondii (strain ATCC 6260 / CBS 566 / DSM 6381 / JCM 1539 / NBRC 10279 / NRRL Y-324)</name>
    <name type="common">Yeast</name>
    <name type="synonym">Candida guilliermondii</name>
    <dbReference type="NCBI Taxonomy" id="294746"/>
    <lineage>
        <taxon>Eukaryota</taxon>
        <taxon>Fungi</taxon>
        <taxon>Dikarya</taxon>
        <taxon>Ascomycota</taxon>
        <taxon>Saccharomycotina</taxon>
        <taxon>Pichiomycetes</taxon>
        <taxon>Debaryomycetaceae</taxon>
        <taxon>Meyerozyma</taxon>
    </lineage>
</organism>
<dbReference type="VEuPathDB" id="FungiDB:PGUG_05716"/>
<evidence type="ECO:0000256" key="1">
    <source>
        <dbReference type="ARBA" id="ARBA00008966"/>
    </source>
</evidence>
<dbReference type="PANTHER" id="PTHR15565:SF0">
    <property type="entry name" value="PROTEIN AATF"/>
    <property type="match status" value="1"/>
</dbReference>
<gene>
    <name evidence="6" type="ORF">PGUG_05716</name>
</gene>
<dbReference type="InterPro" id="IPR012617">
    <property type="entry name" value="AATF_C"/>
</dbReference>